<dbReference type="GO" id="GO:0006508">
    <property type="term" value="P:proteolysis"/>
    <property type="evidence" value="ECO:0007669"/>
    <property type="project" value="UniProtKB-KW"/>
</dbReference>
<dbReference type="Gene3D" id="2.30.42.10">
    <property type="match status" value="1"/>
</dbReference>
<dbReference type="SUPFAM" id="SSF52096">
    <property type="entry name" value="ClpP/crotonase"/>
    <property type="match status" value="1"/>
</dbReference>
<reference evidence="6" key="1">
    <citation type="submission" date="2009-10" db="EMBL/GenBank/DDBJ databases">
        <title>Diversity of trophic interactions inside an arsenic-rich microbial ecosystem.</title>
        <authorList>
            <person name="Bertin P.N."/>
            <person name="Heinrich-Salmeron A."/>
            <person name="Pelletier E."/>
            <person name="Goulhen-Chollet F."/>
            <person name="Arsene-Ploetze F."/>
            <person name="Gallien S."/>
            <person name="Calteau A."/>
            <person name="Vallenet D."/>
            <person name="Casiot C."/>
            <person name="Chane-Woon-Ming B."/>
            <person name="Giloteaux L."/>
            <person name="Barakat M."/>
            <person name="Bonnefoy V."/>
            <person name="Bruneel O."/>
            <person name="Chandler M."/>
            <person name="Cleiss J."/>
            <person name="Duran R."/>
            <person name="Elbaz-Poulichet F."/>
            <person name="Fonknechten N."/>
            <person name="Lauga B."/>
            <person name="Mornico D."/>
            <person name="Ortet P."/>
            <person name="Schaeffer C."/>
            <person name="Siguier P."/>
            <person name="Alexander Thil Smith A."/>
            <person name="Van Dorsselaer A."/>
            <person name="Weissenbach J."/>
            <person name="Medigue C."/>
            <person name="Le Paslier D."/>
        </authorList>
    </citation>
    <scope>NUCLEOTIDE SEQUENCE</scope>
</reference>
<dbReference type="Gene3D" id="3.90.226.10">
    <property type="entry name" value="2-enoyl-CoA Hydratase, Chain A, domain 1"/>
    <property type="match status" value="1"/>
</dbReference>
<keyword evidence="4" id="KW-0472">Membrane</keyword>
<evidence type="ECO:0000313" key="6">
    <source>
        <dbReference type="EMBL" id="CBI01801.1"/>
    </source>
</evidence>
<evidence type="ECO:0000256" key="2">
    <source>
        <dbReference type="ARBA" id="ARBA00022801"/>
    </source>
</evidence>
<dbReference type="EC" id="3.4.21.102" evidence="6"/>
<dbReference type="CDD" id="cd07560">
    <property type="entry name" value="Peptidase_S41_CPP"/>
    <property type="match status" value="1"/>
</dbReference>
<dbReference type="InterPro" id="IPR004447">
    <property type="entry name" value="Peptidase_S41A"/>
</dbReference>
<gene>
    <name evidence="6" type="ORF">CARN4_0793</name>
</gene>
<dbReference type="GO" id="GO:0007165">
    <property type="term" value="P:signal transduction"/>
    <property type="evidence" value="ECO:0007669"/>
    <property type="project" value="TreeGrafter"/>
</dbReference>
<dbReference type="InterPro" id="IPR029045">
    <property type="entry name" value="ClpP/crotonase-like_dom_sf"/>
</dbReference>
<feature type="domain" description="Tail specific protease" evidence="5">
    <location>
        <begin position="244"/>
        <end position="431"/>
    </location>
</feature>
<evidence type="ECO:0000256" key="3">
    <source>
        <dbReference type="ARBA" id="ARBA00022825"/>
    </source>
</evidence>
<feature type="transmembrane region" description="Helical" evidence="4">
    <location>
        <begin position="12"/>
        <end position="31"/>
    </location>
</feature>
<dbReference type="InterPro" id="IPR005151">
    <property type="entry name" value="Tail-specific_protease"/>
</dbReference>
<dbReference type="EMBL" id="CABO01000025">
    <property type="protein sequence ID" value="CBI01801.1"/>
    <property type="molecule type" value="Genomic_DNA"/>
</dbReference>
<evidence type="ECO:0000259" key="5">
    <source>
        <dbReference type="SMART" id="SM00245"/>
    </source>
</evidence>
<name>E6Q3P0_9ZZZZ</name>
<dbReference type="Gene3D" id="3.30.750.44">
    <property type="match status" value="1"/>
</dbReference>
<dbReference type="InterPro" id="IPR036034">
    <property type="entry name" value="PDZ_sf"/>
</dbReference>
<dbReference type="PANTHER" id="PTHR32060">
    <property type="entry name" value="TAIL-SPECIFIC PROTEASE"/>
    <property type="match status" value="1"/>
</dbReference>
<dbReference type="GO" id="GO:0030288">
    <property type="term" value="C:outer membrane-bounded periplasmic space"/>
    <property type="evidence" value="ECO:0007669"/>
    <property type="project" value="TreeGrafter"/>
</dbReference>
<protein>
    <submittedName>
        <fullName evidence="6">Putative C-terminal processing peptidase</fullName>
        <ecNumber evidence="6">3.4.21.102</ecNumber>
    </submittedName>
</protein>
<sequence length="462" mass="49257">MNDAPTPRSNRLLVILIAVIAIVAVTWVGLARLRSAREAQRLAALPGAQTLATGFSDVERNYYEPITAATLLLGGEKAAAAYLHAHGIAKPAPIVVAPTGHATLDGEHLADALDTAYRLDASHLKKATQRELVDAALGGILAAPHDPYTVYLPPRQWKQLDESLSGGDFGGIGVYIFQLRDGRILLQPLPGLAASKAGLTYPAILSSVDGKSVAHVATDIVQRWIRGPKGSTVRLQVAPFNKPTQKHELSIVRNIVIVPTVYSQTIDGFGYIHLSEFGANSAHEMRKALLALKAKHVKGYILDLRDNGGGLVEQAVKIVSNFVASGPIVSTIDRNGTKVESEATGDAIGGLTPLVVLVNKFTASAAEITTGALQDYHLATAIGTRTYGKGVVQQIYLLPQGGALKITVARYVTPLNRDINHKGLQPDIVVDQPLDIPFGSPQDKQLATALARLKALTRSNKR</sequence>
<proteinExistence type="predicted"/>
<keyword evidence="3" id="KW-0720">Serine protease</keyword>
<keyword evidence="1" id="KW-0645">Protease</keyword>
<accession>E6Q3P0</accession>
<keyword evidence="4" id="KW-0812">Transmembrane</keyword>
<dbReference type="NCBIfam" id="TIGR00225">
    <property type="entry name" value="prc"/>
    <property type="match status" value="1"/>
</dbReference>
<dbReference type="SMART" id="SM00245">
    <property type="entry name" value="TSPc"/>
    <property type="match status" value="1"/>
</dbReference>
<dbReference type="AlphaFoldDB" id="E6Q3P0"/>
<dbReference type="Pfam" id="PF03572">
    <property type="entry name" value="Peptidase_S41"/>
    <property type="match status" value="1"/>
</dbReference>
<keyword evidence="4" id="KW-1133">Transmembrane helix</keyword>
<dbReference type="GO" id="GO:0004252">
    <property type="term" value="F:serine-type endopeptidase activity"/>
    <property type="evidence" value="ECO:0007669"/>
    <property type="project" value="UniProtKB-EC"/>
</dbReference>
<dbReference type="SUPFAM" id="SSF50156">
    <property type="entry name" value="PDZ domain-like"/>
    <property type="match status" value="1"/>
</dbReference>
<evidence type="ECO:0000256" key="4">
    <source>
        <dbReference type="SAM" id="Phobius"/>
    </source>
</evidence>
<evidence type="ECO:0000256" key="1">
    <source>
        <dbReference type="ARBA" id="ARBA00022670"/>
    </source>
</evidence>
<organism evidence="6">
    <name type="scientific">mine drainage metagenome</name>
    <dbReference type="NCBI Taxonomy" id="410659"/>
    <lineage>
        <taxon>unclassified sequences</taxon>
        <taxon>metagenomes</taxon>
        <taxon>ecological metagenomes</taxon>
    </lineage>
</organism>
<keyword evidence="2 6" id="KW-0378">Hydrolase</keyword>
<dbReference type="PANTHER" id="PTHR32060:SF22">
    <property type="entry name" value="CARBOXYL-TERMINAL-PROCESSING PEPTIDASE 3, CHLOROPLASTIC"/>
    <property type="match status" value="1"/>
</dbReference>
<comment type="caution">
    <text evidence="6">The sequence shown here is derived from an EMBL/GenBank/DDBJ whole genome shotgun (WGS) entry which is preliminary data.</text>
</comment>